<accession>A0A4Z2HT37</accession>
<name>A0A4Z2HT37_9TELE</name>
<comment type="caution">
    <text evidence="1">The sequence shown here is derived from an EMBL/GenBank/DDBJ whole genome shotgun (WGS) entry which is preliminary data.</text>
</comment>
<dbReference type="AlphaFoldDB" id="A0A4Z2HT37"/>
<organism evidence="1 2">
    <name type="scientific">Liparis tanakae</name>
    <name type="common">Tanaka's snailfish</name>
    <dbReference type="NCBI Taxonomy" id="230148"/>
    <lineage>
        <taxon>Eukaryota</taxon>
        <taxon>Metazoa</taxon>
        <taxon>Chordata</taxon>
        <taxon>Craniata</taxon>
        <taxon>Vertebrata</taxon>
        <taxon>Euteleostomi</taxon>
        <taxon>Actinopterygii</taxon>
        <taxon>Neopterygii</taxon>
        <taxon>Teleostei</taxon>
        <taxon>Neoteleostei</taxon>
        <taxon>Acanthomorphata</taxon>
        <taxon>Eupercaria</taxon>
        <taxon>Perciformes</taxon>
        <taxon>Cottioidei</taxon>
        <taxon>Cottales</taxon>
        <taxon>Liparidae</taxon>
        <taxon>Liparis</taxon>
    </lineage>
</organism>
<keyword evidence="2" id="KW-1185">Reference proteome</keyword>
<dbReference type="Proteomes" id="UP000314294">
    <property type="component" value="Unassembled WGS sequence"/>
</dbReference>
<gene>
    <name evidence="1" type="ORF">EYF80_021250</name>
</gene>
<dbReference type="EMBL" id="SRLO01000189">
    <property type="protein sequence ID" value="TNN68465.1"/>
    <property type="molecule type" value="Genomic_DNA"/>
</dbReference>
<reference evidence="1 2" key="1">
    <citation type="submission" date="2019-03" db="EMBL/GenBank/DDBJ databases">
        <title>First draft genome of Liparis tanakae, snailfish: a comprehensive survey of snailfish specific genes.</title>
        <authorList>
            <person name="Kim W."/>
            <person name="Song I."/>
            <person name="Jeong J.-H."/>
            <person name="Kim D."/>
            <person name="Kim S."/>
            <person name="Ryu S."/>
            <person name="Song J.Y."/>
            <person name="Lee S.K."/>
        </authorList>
    </citation>
    <scope>NUCLEOTIDE SEQUENCE [LARGE SCALE GENOMIC DNA]</scope>
    <source>
        <tissue evidence="1">Muscle</tissue>
    </source>
</reference>
<evidence type="ECO:0000313" key="1">
    <source>
        <dbReference type="EMBL" id="TNN68465.1"/>
    </source>
</evidence>
<proteinExistence type="predicted"/>
<evidence type="ECO:0000313" key="2">
    <source>
        <dbReference type="Proteomes" id="UP000314294"/>
    </source>
</evidence>
<protein>
    <submittedName>
        <fullName evidence="1">Uncharacterized protein</fullName>
    </submittedName>
</protein>
<sequence>MQLAPAPVQPSTGPQWSQVPLAVVQWGPHVVQVPMWFRSSCGSGPHVVSWLNSCFQSPVQSSPFLIHASLPAGVEIRLTAVRFDGSLAGSDMAGGAGVLAASCPWHKARGTEDGEQMLRMGRRDLSGIWYTQAGRQSRGRRKR</sequence>